<organism evidence="2">
    <name type="scientific">Ganoderma boninense</name>
    <dbReference type="NCBI Taxonomy" id="34458"/>
    <lineage>
        <taxon>Eukaryota</taxon>
        <taxon>Fungi</taxon>
        <taxon>Dikarya</taxon>
        <taxon>Basidiomycota</taxon>
        <taxon>Agaricomycotina</taxon>
        <taxon>Agaricomycetes</taxon>
        <taxon>Polyporales</taxon>
        <taxon>Polyporaceae</taxon>
        <taxon>Ganoderma</taxon>
    </lineage>
</organism>
<feature type="region of interest" description="Disordered" evidence="1">
    <location>
        <begin position="97"/>
        <end position="206"/>
    </location>
</feature>
<protein>
    <submittedName>
        <fullName evidence="2">High osmolarity signaling protein SHO1 (Osmosensor SHO1)</fullName>
    </submittedName>
</protein>
<reference evidence="2" key="1">
    <citation type="submission" date="2019-10" db="EMBL/GenBank/DDBJ databases">
        <authorList>
            <person name="Nor Muhammad N."/>
        </authorList>
    </citation>
    <scope>NUCLEOTIDE SEQUENCE</scope>
</reference>
<evidence type="ECO:0000313" key="2">
    <source>
        <dbReference type="EMBL" id="VWO96085.1"/>
    </source>
</evidence>
<gene>
    <name evidence="2" type="primary">Q4P9Q7</name>
</gene>
<evidence type="ECO:0000256" key="1">
    <source>
        <dbReference type="SAM" id="MobiDB-lite"/>
    </source>
</evidence>
<dbReference type="EMBL" id="LR725352">
    <property type="protein sequence ID" value="VWO96085.1"/>
    <property type="molecule type" value="Genomic_DNA"/>
</dbReference>
<proteinExistence type="predicted"/>
<feature type="compositionally biased region" description="Acidic residues" evidence="1">
    <location>
        <begin position="166"/>
        <end position="184"/>
    </location>
</feature>
<feature type="compositionally biased region" description="Polar residues" evidence="1">
    <location>
        <begin position="115"/>
        <end position="137"/>
    </location>
</feature>
<accession>A0A5K1JVP6</accession>
<name>A0A5K1JVP6_9APHY</name>
<dbReference type="AlphaFoldDB" id="A0A5K1JVP6"/>
<sequence>MPSGRKSGYFQPTVPVPPLTILSLETELTHFRHRLPLLLETELRPFGLRNHAHHPYRYPIPRREGTPEKDCLDWSQYPLTPDVAAAIRRCMDTMSVPLPVSARPRSRQPTPPPGQSRQSTPAPTLRSTRSRQSTPARQPTPGPSTDDPGVLSRPLLRRKNVRFPTEDPDGDDDEHAQDPNEQDADTSKVATPDTDGLIAKPDGEVGRHKRGYSLNVVLGWSQSRIKSVRDMVHSYVEDYLNHSLSASKQPSGDVESLTKLILAKNPGVVDEYRDGWPIRDMIYLRLKYTSGRFKCGQVVAQGKNFPQDLKQALKDIRVGQQDKGKQRAGRVVS</sequence>